<sequence>MKLRFRDMDGARRALPQRGAAPVGHLRELPPLEMTAVFYFRAWCAGLPDRGYIARDFRLVMGEIAGDEAADEFDALMTVLTRHARRPIMHHALDCGCLGGDESAFANMIAAAAVGDCDDALLFAAALTRGDAAYPVVRMAQRMGRAFLRVARVADHLPRPDVTGKPIHRH</sequence>
<gene>
    <name evidence="1" type="ORF">LV82_01525</name>
</gene>
<comment type="caution">
    <text evidence="1">The sequence shown here is derived from an EMBL/GenBank/DDBJ whole genome shotgun (WGS) entry which is preliminary data.</text>
</comment>
<evidence type="ECO:0000313" key="1">
    <source>
        <dbReference type="EMBL" id="PPB80793.1"/>
    </source>
</evidence>
<reference evidence="1 2" key="1">
    <citation type="submission" date="2018-01" db="EMBL/GenBank/DDBJ databases">
        <title>Genomic Encyclopedia of Archaeal and Bacterial Type Strains, Phase II (KMG-II): from individual species to whole genera.</title>
        <authorList>
            <person name="Goeker M."/>
        </authorList>
    </citation>
    <scope>NUCLEOTIDE SEQUENCE [LARGE SCALE GENOMIC DNA]</scope>
    <source>
        <strain evidence="1 2">DSM 12048</strain>
    </source>
</reference>
<protein>
    <submittedName>
        <fullName evidence="1">Uncharacterized protein</fullName>
    </submittedName>
</protein>
<dbReference type="Proteomes" id="UP000239736">
    <property type="component" value="Unassembled WGS sequence"/>
</dbReference>
<dbReference type="AlphaFoldDB" id="A0A2S5JH38"/>
<keyword evidence="2" id="KW-1185">Reference proteome</keyword>
<evidence type="ECO:0000313" key="2">
    <source>
        <dbReference type="Proteomes" id="UP000239736"/>
    </source>
</evidence>
<name>A0A2S5JH38_9RHOB</name>
<proteinExistence type="predicted"/>
<dbReference type="RefSeq" id="WP_146065142.1">
    <property type="nucleotide sequence ID" value="NZ_PRDS01000004.1"/>
</dbReference>
<organism evidence="1 2">
    <name type="scientific">Albidovulum inexpectatum</name>
    <dbReference type="NCBI Taxonomy" id="196587"/>
    <lineage>
        <taxon>Bacteria</taxon>
        <taxon>Pseudomonadati</taxon>
        <taxon>Pseudomonadota</taxon>
        <taxon>Alphaproteobacteria</taxon>
        <taxon>Rhodobacterales</taxon>
        <taxon>Paracoccaceae</taxon>
        <taxon>Albidovulum</taxon>
    </lineage>
</organism>
<accession>A0A2S5JH38</accession>
<dbReference type="OrthoDB" id="7874397at2"/>
<dbReference type="EMBL" id="PRDS01000004">
    <property type="protein sequence ID" value="PPB80793.1"/>
    <property type="molecule type" value="Genomic_DNA"/>
</dbReference>